<protein>
    <submittedName>
        <fullName evidence="7">IclR family transcriptional regulator</fullName>
    </submittedName>
</protein>
<dbReference type="Proteomes" id="UP000584642">
    <property type="component" value="Unassembled WGS sequence"/>
</dbReference>
<feature type="domain" description="HTH iclR-type" evidence="5">
    <location>
        <begin position="36"/>
        <end position="98"/>
    </location>
</feature>
<dbReference type="Gene3D" id="3.30.450.40">
    <property type="match status" value="1"/>
</dbReference>
<evidence type="ECO:0000256" key="4">
    <source>
        <dbReference type="SAM" id="MobiDB-lite"/>
    </source>
</evidence>
<dbReference type="SUPFAM" id="SSF46785">
    <property type="entry name" value="Winged helix' DNA-binding domain"/>
    <property type="match status" value="1"/>
</dbReference>
<reference evidence="7 8" key="1">
    <citation type="submission" date="2020-05" db="EMBL/GenBank/DDBJ databases">
        <title>Azospirillum oleiclasticum sp. nov, a nitrogen-fixing and heavy crude oil-emulsifying bacterium isolated from the crude oil of Yumen Oilfield.</title>
        <authorList>
            <person name="Wu D."/>
            <person name="Cai M."/>
            <person name="Zhang X."/>
        </authorList>
    </citation>
    <scope>NUCLEOTIDE SEQUENCE [LARGE SCALE GENOMIC DNA]</scope>
    <source>
        <strain evidence="7 8">ROY-1-1-2</strain>
    </source>
</reference>
<dbReference type="InterPro" id="IPR036388">
    <property type="entry name" value="WH-like_DNA-bd_sf"/>
</dbReference>
<dbReference type="InterPro" id="IPR050707">
    <property type="entry name" value="HTH_MetabolicPath_Reg"/>
</dbReference>
<evidence type="ECO:0000313" key="7">
    <source>
        <dbReference type="EMBL" id="NYZ23963.1"/>
    </source>
</evidence>
<dbReference type="Pfam" id="PF09339">
    <property type="entry name" value="HTH_IclR"/>
    <property type="match status" value="1"/>
</dbReference>
<dbReference type="PROSITE" id="PS51078">
    <property type="entry name" value="ICLR_ED"/>
    <property type="match status" value="1"/>
</dbReference>
<dbReference type="InterPro" id="IPR036390">
    <property type="entry name" value="WH_DNA-bd_sf"/>
</dbReference>
<evidence type="ECO:0000259" key="6">
    <source>
        <dbReference type="PROSITE" id="PS51078"/>
    </source>
</evidence>
<comment type="caution">
    <text evidence="7">The sequence shown here is derived from an EMBL/GenBank/DDBJ whole genome shotgun (WGS) entry which is preliminary data.</text>
</comment>
<dbReference type="SMART" id="SM00346">
    <property type="entry name" value="HTH_ICLR"/>
    <property type="match status" value="1"/>
</dbReference>
<dbReference type="RefSeq" id="WP_180285744.1">
    <property type="nucleotide sequence ID" value="NZ_JABFDB010000033.1"/>
</dbReference>
<feature type="compositionally biased region" description="Basic and acidic residues" evidence="4">
    <location>
        <begin position="1"/>
        <end position="14"/>
    </location>
</feature>
<accession>A0ABX2TLG5</accession>
<dbReference type="Gene3D" id="1.10.10.10">
    <property type="entry name" value="Winged helix-like DNA-binding domain superfamily/Winged helix DNA-binding domain"/>
    <property type="match status" value="1"/>
</dbReference>
<dbReference type="Pfam" id="PF01614">
    <property type="entry name" value="IclR_C"/>
    <property type="match status" value="1"/>
</dbReference>
<dbReference type="PANTHER" id="PTHR30136:SF33">
    <property type="entry name" value="TRANSCRIPTIONAL REGULATORY PROTEIN"/>
    <property type="match status" value="1"/>
</dbReference>
<keyword evidence="8" id="KW-1185">Reference proteome</keyword>
<evidence type="ECO:0000256" key="3">
    <source>
        <dbReference type="ARBA" id="ARBA00023163"/>
    </source>
</evidence>
<dbReference type="InterPro" id="IPR005471">
    <property type="entry name" value="Tscrpt_reg_IclR_N"/>
</dbReference>
<name>A0ABX2TLG5_9PROT</name>
<evidence type="ECO:0000259" key="5">
    <source>
        <dbReference type="PROSITE" id="PS51077"/>
    </source>
</evidence>
<keyword evidence="2" id="KW-0238">DNA-binding</keyword>
<dbReference type="InterPro" id="IPR014757">
    <property type="entry name" value="Tscrpt_reg_IclR_C"/>
</dbReference>
<feature type="region of interest" description="Disordered" evidence="4">
    <location>
        <begin position="1"/>
        <end position="30"/>
    </location>
</feature>
<proteinExistence type="predicted"/>
<dbReference type="PANTHER" id="PTHR30136">
    <property type="entry name" value="HELIX-TURN-HELIX TRANSCRIPTIONAL REGULATOR, ICLR FAMILY"/>
    <property type="match status" value="1"/>
</dbReference>
<keyword evidence="1" id="KW-0805">Transcription regulation</keyword>
<sequence length="284" mass="30712">MDEHGNDRPAPEGRKRGRPRQGTEEPLAFSDGRPFVNALARGLSILRSFRAEDRVLGTQEIARRAGLPKATASRLAQTLTELGYLRFVPEVGKYALSSEVLTLGYATLGRSGIAEIARPFLDELASSGEFASALSVRDGLDMMFVELVRRPQAIMLNLQMGSRVPIHLTAPGRAWLMAASADERKAVFDALAARHGTAWPAQRTAVDAALARAAQCGYAASIGEWRPEHNAIATGLRDPVTQDIYVFSIGGLASILTRARLEQELGPRILMAAQTIASRLRGLA</sequence>
<dbReference type="PROSITE" id="PS51077">
    <property type="entry name" value="HTH_ICLR"/>
    <property type="match status" value="1"/>
</dbReference>
<evidence type="ECO:0000256" key="2">
    <source>
        <dbReference type="ARBA" id="ARBA00023125"/>
    </source>
</evidence>
<keyword evidence="3" id="KW-0804">Transcription</keyword>
<dbReference type="SUPFAM" id="SSF55781">
    <property type="entry name" value="GAF domain-like"/>
    <property type="match status" value="1"/>
</dbReference>
<evidence type="ECO:0000313" key="8">
    <source>
        <dbReference type="Proteomes" id="UP000584642"/>
    </source>
</evidence>
<evidence type="ECO:0000256" key="1">
    <source>
        <dbReference type="ARBA" id="ARBA00023015"/>
    </source>
</evidence>
<gene>
    <name evidence="7" type="ORF">HND93_30035</name>
</gene>
<organism evidence="7 8">
    <name type="scientific">Azospirillum oleiclasticum</name>
    <dbReference type="NCBI Taxonomy" id="2735135"/>
    <lineage>
        <taxon>Bacteria</taxon>
        <taxon>Pseudomonadati</taxon>
        <taxon>Pseudomonadota</taxon>
        <taxon>Alphaproteobacteria</taxon>
        <taxon>Rhodospirillales</taxon>
        <taxon>Azospirillaceae</taxon>
        <taxon>Azospirillum</taxon>
    </lineage>
</organism>
<dbReference type="EMBL" id="JABFDB010000033">
    <property type="protein sequence ID" value="NYZ23963.1"/>
    <property type="molecule type" value="Genomic_DNA"/>
</dbReference>
<dbReference type="InterPro" id="IPR029016">
    <property type="entry name" value="GAF-like_dom_sf"/>
</dbReference>
<feature type="domain" description="IclR-ED" evidence="6">
    <location>
        <begin position="99"/>
        <end position="282"/>
    </location>
</feature>